<dbReference type="AlphaFoldDB" id="A0A4Y5UM54"/>
<keyword evidence="1" id="KW-0472">Membrane</keyword>
<keyword evidence="1" id="KW-0812">Transmembrane</keyword>
<proteinExistence type="predicted"/>
<evidence type="ECO:0000313" key="2">
    <source>
        <dbReference type="EMBL" id="QDC33672.1"/>
    </source>
</evidence>
<accession>A0A4Y5UM54</accession>
<protein>
    <submittedName>
        <fullName evidence="2">ORF-F</fullName>
    </submittedName>
</protein>
<organism evidence="2">
    <name type="scientific">Neospora caninum</name>
    <name type="common">Coccidian parasite</name>
    <dbReference type="NCBI Taxonomy" id="29176"/>
    <lineage>
        <taxon>Eukaryota</taxon>
        <taxon>Sar</taxon>
        <taxon>Alveolata</taxon>
        <taxon>Apicomplexa</taxon>
        <taxon>Conoidasida</taxon>
        <taxon>Coccidia</taxon>
        <taxon>Eucoccidiorida</taxon>
        <taxon>Eimeriorina</taxon>
        <taxon>Sarcocystidae</taxon>
        <taxon>Neospora</taxon>
    </lineage>
</organism>
<feature type="transmembrane region" description="Helical" evidence="1">
    <location>
        <begin position="41"/>
        <end position="57"/>
    </location>
</feature>
<reference evidence="2" key="1">
    <citation type="submission" date="2019-04" db="EMBL/GenBank/DDBJ databases">
        <title>Contribution of introns to the species diversity associated with the apicomplexan parasite, Neospora caninum.</title>
        <authorList>
            <person name="Calarco L.M."/>
            <person name="Ellis J.T."/>
        </authorList>
    </citation>
    <scope>NUCLEOTIDE SEQUENCE</scope>
    <source>
        <strain evidence="2">NC-Liverpool</strain>
    </source>
</reference>
<keyword evidence="1" id="KW-1133">Transmembrane helix</keyword>
<sequence length="58" mass="7342">MICLNLSKFKVILKKYFLKKSWNKQINFIYKKYIKKIFMKYYYFGFLSYKAINYIILF</sequence>
<evidence type="ECO:0000256" key="1">
    <source>
        <dbReference type="SAM" id="Phobius"/>
    </source>
</evidence>
<gene>
    <name evidence="2" type="primary">ORF-F</name>
</gene>
<name>A0A4Y5UM54_NEOCA</name>
<dbReference type="EMBL" id="MK770339">
    <property type="protein sequence ID" value="QDC33672.1"/>
    <property type="molecule type" value="Genomic_DNA"/>
</dbReference>